<name>A0A974ND59_9GAMM</name>
<dbReference type="Proteomes" id="UP000595278">
    <property type="component" value="Chromosome"/>
</dbReference>
<dbReference type="RefSeq" id="WP_201090313.1">
    <property type="nucleotide sequence ID" value="NZ_CP067393.1"/>
</dbReference>
<sequence>MSRKQQLLKKHRQKKRLILIGFAIYLLAWIVACFFVPLLACFIPFIIIGIWVIHEAWLADHLFYSPKQDYIYNFPANTFTIPAHLQQDNLQINLGNLPDNFDTLILAVNLKSSFMGNLLDPQVIIKTNQLTDRQDFERSVQGLRYINLSGLADELQQGNITIATKHCHIKGELTLYGFTNPDYSQQRIMVIAPHADDAELSAFGQYSQCPEASIITLTQGEIEAEHYQQTLNLTKQEAAQLKGRLRSWDSIAVPLWGGINPSNSVQLGYYCLQLKAMHQQPEQPFGSKESGETDTRLVRLFNTLPLPSDNDGLATWQNLKNDLTFLIEHFKPEVIIMPHPQLDPHEDHVEASLLVEEVLQTTSWQPTTQLLYANHLHDNDRWPMGPAYQGIALPPAVDSLPAYALWSPVLSKQTQLNKAMALAMEHDLQPPLSIKRRLRRLIQLLITEREHPSAGENEFFRKAVRRHELFWVKPRQ</sequence>
<keyword evidence="3" id="KW-1185">Reference proteome</keyword>
<dbReference type="Gene3D" id="3.40.50.10320">
    <property type="entry name" value="LmbE-like"/>
    <property type="match status" value="1"/>
</dbReference>
<dbReference type="SUPFAM" id="SSF102588">
    <property type="entry name" value="LmbE-like"/>
    <property type="match status" value="1"/>
</dbReference>
<reference evidence="2 3" key="1">
    <citation type="submission" date="2021-01" db="EMBL/GenBank/DDBJ databases">
        <title>Entomomonas sp. F2A isolated from a house cricket (Acheta domesticus).</title>
        <authorList>
            <person name="Spergser J."/>
            <person name="Busse H.-J."/>
        </authorList>
    </citation>
    <scope>NUCLEOTIDE SEQUENCE [LARGE SCALE GENOMIC DNA]</scope>
    <source>
        <strain evidence="2 3">F2A</strain>
    </source>
</reference>
<dbReference type="Pfam" id="PF02585">
    <property type="entry name" value="PIG-L"/>
    <property type="match status" value="1"/>
</dbReference>
<keyword evidence="1" id="KW-0472">Membrane</keyword>
<evidence type="ECO:0000313" key="2">
    <source>
        <dbReference type="EMBL" id="QQP84415.1"/>
    </source>
</evidence>
<dbReference type="PROSITE" id="PS51257">
    <property type="entry name" value="PROKAR_LIPOPROTEIN"/>
    <property type="match status" value="1"/>
</dbReference>
<dbReference type="AlphaFoldDB" id="A0A974ND59"/>
<dbReference type="KEGG" id="eaz:JHT90_08235"/>
<dbReference type="EMBL" id="CP067393">
    <property type="protein sequence ID" value="QQP84415.1"/>
    <property type="molecule type" value="Genomic_DNA"/>
</dbReference>
<dbReference type="InterPro" id="IPR024078">
    <property type="entry name" value="LmbE-like_dom_sf"/>
</dbReference>
<accession>A0A974ND59</accession>
<protein>
    <submittedName>
        <fullName evidence="2">PIG-L family deacetylase</fullName>
    </submittedName>
</protein>
<keyword evidence="1" id="KW-1133">Transmembrane helix</keyword>
<gene>
    <name evidence="2" type="ORF">JHT90_08235</name>
</gene>
<organism evidence="2 3">
    <name type="scientific">Entomomonas asaccharolytica</name>
    <dbReference type="NCBI Taxonomy" id="2785331"/>
    <lineage>
        <taxon>Bacteria</taxon>
        <taxon>Pseudomonadati</taxon>
        <taxon>Pseudomonadota</taxon>
        <taxon>Gammaproteobacteria</taxon>
        <taxon>Pseudomonadales</taxon>
        <taxon>Pseudomonadaceae</taxon>
        <taxon>Entomomonas</taxon>
    </lineage>
</organism>
<evidence type="ECO:0000313" key="3">
    <source>
        <dbReference type="Proteomes" id="UP000595278"/>
    </source>
</evidence>
<keyword evidence="1" id="KW-0812">Transmembrane</keyword>
<proteinExistence type="predicted"/>
<dbReference type="InterPro" id="IPR003737">
    <property type="entry name" value="GlcNAc_PI_deacetylase-related"/>
</dbReference>
<feature type="transmembrane region" description="Helical" evidence="1">
    <location>
        <begin position="20"/>
        <end position="53"/>
    </location>
</feature>
<evidence type="ECO:0000256" key="1">
    <source>
        <dbReference type="SAM" id="Phobius"/>
    </source>
</evidence>